<keyword evidence="2" id="KW-1185">Reference proteome</keyword>
<dbReference type="OrthoDB" id="3205990at2"/>
<dbReference type="InterPro" id="IPR035959">
    <property type="entry name" value="RutC-like_sf"/>
</dbReference>
<dbReference type="AlphaFoldDB" id="H0EAT1"/>
<evidence type="ECO:0000313" key="2">
    <source>
        <dbReference type="Proteomes" id="UP000005143"/>
    </source>
</evidence>
<dbReference type="Pfam" id="PF01042">
    <property type="entry name" value="Ribonuc_L-PSP"/>
    <property type="match status" value="1"/>
</dbReference>
<name>H0EAT1_9ACTN</name>
<dbReference type="CDD" id="cd00448">
    <property type="entry name" value="YjgF_YER057c_UK114_family"/>
    <property type="match status" value="1"/>
</dbReference>
<organism evidence="1 2">
    <name type="scientific">Patulibacter medicamentivorans</name>
    <dbReference type="NCBI Taxonomy" id="1097667"/>
    <lineage>
        <taxon>Bacteria</taxon>
        <taxon>Bacillati</taxon>
        <taxon>Actinomycetota</taxon>
        <taxon>Thermoleophilia</taxon>
        <taxon>Solirubrobacterales</taxon>
        <taxon>Patulibacteraceae</taxon>
        <taxon>Patulibacter</taxon>
    </lineage>
</organism>
<dbReference type="EMBL" id="AGUD01000298">
    <property type="protein sequence ID" value="EHN09203.1"/>
    <property type="molecule type" value="Genomic_DNA"/>
</dbReference>
<dbReference type="SUPFAM" id="SSF53335">
    <property type="entry name" value="S-adenosyl-L-methionine-dependent methyltransferases"/>
    <property type="match status" value="1"/>
</dbReference>
<protein>
    <submittedName>
        <fullName evidence="1">Endoribonuclease L-PSP putative</fullName>
    </submittedName>
</protein>
<dbReference type="InterPro" id="IPR029063">
    <property type="entry name" value="SAM-dependent_MTases_sf"/>
</dbReference>
<reference evidence="1 2" key="1">
    <citation type="journal article" date="2013" name="Biodegradation">
        <title>Quantitative proteomic analysis of ibuprofen-degrading Patulibacter sp. strain I11.</title>
        <authorList>
            <person name="Almeida B."/>
            <person name="Kjeldal H."/>
            <person name="Lolas I."/>
            <person name="Knudsen A.D."/>
            <person name="Carvalho G."/>
            <person name="Nielsen K.L."/>
            <person name="Barreto Crespo M.T."/>
            <person name="Stensballe A."/>
            <person name="Nielsen J.L."/>
        </authorList>
    </citation>
    <scope>NUCLEOTIDE SEQUENCE [LARGE SCALE GENOMIC DNA]</scope>
    <source>
        <strain evidence="1 2">I11</strain>
    </source>
</reference>
<dbReference type="Gene3D" id="3.30.1330.40">
    <property type="entry name" value="RutC-like"/>
    <property type="match status" value="1"/>
</dbReference>
<dbReference type="Proteomes" id="UP000005143">
    <property type="component" value="Unassembled WGS sequence"/>
</dbReference>
<comment type="caution">
    <text evidence="1">The sequence shown here is derived from an EMBL/GenBank/DDBJ whole genome shotgun (WGS) entry which is preliminary data.</text>
</comment>
<accession>H0EAT1</accession>
<sequence length="466" mass="50172">MSTATVTPPRFAPFSREGDLIATAGIAAIDPRTLEPLFDDFDAQARWVLERLDAVVAEAAGPGARLLRVECYLVDRRHFARWNAAFAAHFGEAAPARTTLICAPPVAGLLIEVQALATAAPDRVAPLRLAPPPAPADPGLEIGDLVEGYTATQTLLAADDLGWWRRLDVEPADGAAPPTISPTGPVQRAIAGALERLGWLASGDGGLVLTDAGRAVVRARGFVRVVARGWEPTFAAAGTAATNAPLPAITDPDAVARGCTEIARRAPGTFRAIADRLRIAPGTTIDLGCADAGRLIGLAAMAPHERLLGVDLAEDVIVDATARLRADPDHPAGHVRLMSGDVSPGGPPPAWLQGVPRDEVTTAMSFFLLHQLASDGGGIAAVLDGWQRWFPNLRRFVIGDGIRTPGARWADQPWFSPTYELYHELTGVRLWWEREYCEAFEQQGWRIVDRREVEHPMLVMWTLERD</sequence>
<gene>
    <name evidence="1" type="ORF">PAI11_39560</name>
</gene>
<dbReference type="InterPro" id="IPR006175">
    <property type="entry name" value="YjgF/YER057c/UK114"/>
</dbReference>
<dbReference type="Gene3D" id="3.40.50.150">
    <property type="entry name" value="Vaccinia Virus protein VP39"/>
    <property type="match status" value="1"/>
</dbReference>
<evidence type="ECO:0000313" key="1">
    <source>
        <dbReference type="EMBL" id="EHN09203.1"/>
    </source>
</evidence>
<dbReference type="RefSeq" id="WP_007578469.1">
    <property type="nucleotide sequence ID" value="NZ_AGUD01000298.1"/>
</dbReference>
<dbReference type="SUPFAM" id="SSF55298">
    <property type="entry name" value="YjgF-like"/>
    <property type="match status" value="1"/>
</dbReference>
<proteinExistence type="predicted"/>